<feature type="transmembrane region" description="Helical" evidence="1">
    <location>
        <begin position="292"/>
        <end position="311"/>
    </location>
</feature>
<feature type="transmembrane region" description="Helical" evidence="1">
    <location>
        <begin position="190"/>
        <end position="208"/>
    </location>
</feature>
<feature type="transmembrane region" description="Helical" evidence="1">
    <location>
        <begin position="267"/>
        <end position="285"/>
    </location>
</feature>
<dbReference type="Pfam" id="PF19528">
    <property type="entry name" value="DUF6056"/>
    <property type="match status" value="1"/>
</dbReference>
<feature type="transmembrane region" description="Helical" evidence="1">
    <location>
        <begin position="220"/>
        <end position="238"/>
    </location>
</feature>
<evidence type="ECO:0000313" key="2">
    <source>
        <dbReference type="EMBL" id="EKC50833.1"/>
    </source>
</evidence>
<evidence type="ECO:0000256" key="1">
    <source>
        <dbReference type="SAM" id="Phobius"/>
    </source>
</evidence>
<organism evidence="2">
    <name type="scientific">human gut metagenome</name>
    <dbReference type="NCBI Taxonomy" id="408170"/>
    <lineage>
        <taxon>unclassified sequences</taxon>
        <taxon>metagenomes</taxon>
        <taxon>organismal metagenomes</taxon>
    </lineage>
</organism>
<dbReference type="InterPro" id="IPR045691">
    <property type="entry name" value="DUF6056"/>
</dbReference>
<feature type="transmembrane region" description="Helical" evidence="1">
    <location>
        <begin position="140"/>
        <end position="161"/>
    </location>
</feature>
<dbReference type="AlphaFoldDB" id="K1RZL1"/>
<keyword evidence="1" id="KW-0472">Membrane</keyword>
<keyword evidence="1" id="KW-1133">Transmembrane helix</keyword>
<dbReference type="EMBL" id="AJWZ01009599">
    <property type="protein sequence ID" value="EKC50833.1"/>
    <property type="molecule type" value="Genomic_DNA"/>
</dbReference>
<feature type="transmembrane region" description="Helical" evidence="1">
    <location>
        <begin position="117"/>
        <end position="134"/>
    </location>
</feature>
<sequence>MKKIVACLKKEKNQIIIFMFLIFISILLLNIFTPLIADDYGYSFGVNGRLHSFIDVIEKQVQHYFTWGGRSVAHTIAQTFLLFPKILFSIANSCVYLLLIWLIYLNIKGINKKEYPIILLLIHLCLWFVVPAFGQDCLWLIGSCNYLWTTTIILLFLYLFRTSKRNDNLFKSIGFLLLGIIAGWTNENTAFGLIVATVGILLISKFEYKEKITKWKISGLVGTIVGFVILIIAPGNYVRNSLVNDNTFIVVKLIGRILNDTVSMINVLKPLFILMIVLFTIYIYYKKKIDKYFYVFFSASILSVYAMVLSPTFPERAWFGIVVFMVISVFNLLINILSMKKVIKYILVDSVIILFIIYVEQFIVAFGEIRQLNSVWSYRSEYIERQKSKKIYDIKLTPFVCNDKHSPAYGLADITPGKDIWLNKDLARYFEVNSIDAK</sequence>
<reference evidence="2" key="1">
    <citation type="journal article" date="2013" name="Environ. Microbiol.">
        <title>Microbiota from the distal guts of lean and obese adolescents exhibit partial functional redundancy besides clear differences in community structure.</title>
        <authorList>
            <person name="Ferrer M."/>
            <person name="Ruiz A."/>
            <person name="Lanza F."/>
            <person name="Haange S.B."/>
            <person name="Oberbach A."/>
            <person name="Till H."/>
            <person name="Bargiela R."/>
            <person name="Campoy C."/>
            <person name="Segura M.T."/>
            <person name="Richter M."/>
            <person name="von Bergen M."/>
            <person name="Seifert J."/>
            <person name="Suarez A."/>
        </authorList>
    </citation>
    <scope>NUCLEOTIDE SEQUENCE</scope>
</reference>
<feature type="transmembrane region" description="Helical" evidence="1">
    <location>
        <begin position="15"/>
        <end position="37"/>
    </location>
</feature>
<proteinExistence type="predicted"/>
<feature type="transmembrane region" description="Helical" evidence="1">
    <location>
        <begin position="168"/>
        <end position="184"/>
    </location>
</feature>
<accession>K1RZL1</accession>
<protein>
    <submittedName>
        <fullName evidence="2">Uncharacterized protein</fullName>
    </submittedName>
</protein>
<comment type="caution">
    <text evidence="2">The sequence shown here is derived from an EMBL/GenBank/DDBJ whole genome shotgun (WGS) entry which is preliminary data.</text>
</comment>
<keyword evidence="1" id="KW-0812">Transmembrane</keyword>
<name>K1RZL1_9ZZZZ</name>
<feature type="transmembrane region" description="Helical" evidence="1">
    <location>
        <begin position="317"/>
        <end position="334"/>
    </location>
</feature>
<gene>
    <name evidence="2" type="ORF">OBE_13910</name>
</gene>
<feature type="transmembrane region" description="Helical" evidence="1">
    <location>
        <begin position="346"/>
        <end position="367"/>
    </location>
</feature>
<feature type="transmembrane region" description="Helical" evidence="1">
    <location>
        <begin position="86"/>
        <end position="105"/>
    </location>
</feature>